<evidence type="ECO:0000313" key="3">
    <source>
        <dbReference type="Proteomes" id="UP000235786"/>
    </source>
</evidence>
<evidence type="ECO:0000313" key="2">
    <source>
        <dbReference type="EMBL" id="PMD31919.1"/>
    </source>
</evidence>
<evidence type="ECO:0000259" key="1">
    <source>
        <dbReference type="Pfam" id="PF06985"/>
    </source>
</evidence>
<reference evidence="2 3" key="1">
    <citation type="submission" date="2016-04" db="EMBL/GenBank/DDBJ databases">
        <title>A degradative enzymes factory behind the ericoid mycorrhizal symbiosis.</title>
        <authorList>
            <consortium name="DOE Joint Genome Institute"/>
            <person name="Martino E."/>
            <person name="Morin E."/>
            <person name="Grelet G."/>
            <person name="Kuo A."/>
            <person name="Kohler A."/>
            <person name="Daghino S."/>
            <person name="Barry K."/>
            <person name="Choi C."/>
            <person name="Cichocki N."/>
            <person name="Clum A."/>
            <person name="Copeland A."/>
            <person name="Hainaut M."/>
            <person name="Haridas S."/>
            <person name="Labutti K."/>
            <person name="Lindquist E."/>
            <person name="Lipzen A."/>
            <person name="Khouja H.-R."/>
            <person name="Murat C."/>
            <person name="Ohm R."/>
            <person name="Olson A."/>
            <person name="Spatafora J."/>
            <person name="Veneault-Fourrey C."/>
            <person name="Henrissat B."/>
            <person name="Grigoriev I."/>
            <person name="Martin F."/>
            <person name="Perotto S."/>
        </authorList>
    </citation>
    <scope>NUCLEOTIDE SEQUENCE [LARGE SCALE GENOMIC DNA]</scope>
    <source>
        <strain evidence="2 3">F</strain>
    </source>
</reference>
<accession>A0A2J6R0A9</accession>
<name>A0A2J6R0A9_HYAVF</name>
<proteinExistence type="predicted"/>
<dbReference type="AlphaFoldDB" id="A0A2J6R0A9"/>
<dbReference type="PANTHER" id="PTHR24148">
    <property type="entry name" value="ANKYRIN REPEAT DOMAIN-CONTAINING PROTEIN 39 HOMOLOG-RELATED"/>
    <property type="match status" value="1"/>
</dbReference>
<dbReference type="Pfam" id="PF06985">
    <property type="entry name" value="HET"/>
    <property type="match status" value="1"/>
</dbReference>
<keyword evidence="3" id="KW-1185">Reference proteome</keyword>
<dbReference type="PANTHER" id="PTHR24148:SF73">
    <property type="entry name" value="HET DOMAIN PROTEIN (AFU_ORTHOLOGUE AFUA_8G01020)"/>
    <property type="match status" value="1"/>
</dbReference>
<gene>
    <name evidence="2" type="ORF">L207DRAFT_187869</name>
</gene>
<dbReference type="InterPro" id="IPR052895">
    <property type="entry name" value="HetReg/Transcr_Mod"/>
</dbReference>
<dbReference type="InterPro" id="IPR010730">
    <property type="entry name" value="HET"/>
</dbReference>
<organism evidence="2 3">
    <name type="scientific">Hyaloscypha variabilis (strain UAMH 11265 / GT02V1 / F)</name>
    <name type="common">Meliniomyces variabilis</name>
    <dbReference type="NCBI Taxonomy" id="1149755"/>
    <lineage>
        <taxon>Eukaryota</taxon>
        <taxon>Fungi</taxon>
        <taxon>Dikarya</taxon>
        <taxon>Ascomycota</taxon>
        <taxon>Pezizomycotina</taxon>
        <taxon>Leotiomycetes</taxon>
        <taxon>Helotiales</taxon>
        <taxon>Hyaloscyphaceae</taxon>
        <taxon>Hyaloscypha</taxon>
        <taxon>Hyaloscypha variabilis</taxon>
    </lineage>
</organism>
<dbReference type="EMBL" id="KZ613961">
    <property type="protein sequence ID" value="PMD31919.1"/>
    <property type="molecule type" value="Genomic_DNA"/>
</dbReference>
<dbReference type="Pfam" id="PF26639">
    <property type="entry name" value="Het-6_barrel"/>
    <property type="match status" value="1"/>
</dbReference>
<dbReference type="OrthoDB" id="3598674at2759"/>
<feature type="domain" description="Heterokaryon incompatibility" evidence="1">
    <location>
        <begin position="139"/>
        <end position="290"/>
    </location>
</feature>
<sequence>MLRRSWDGSTVQMGGEHNAKLTPMNEWLYKARATLNSARPFQRVEIFLDHAIMPGKKKKRITRLKWAADYRLEIHRRDNQPVEIPISIKLKEPLGLQPYKYSVFPEKNMIRLMTLFPGSGDDVIECNLSAYSFQDLPSYETLSYTWGKGPSHPILCNGQFIFIKENLRSALRRLRNSSSVRILWIDALCINQGDTEERSSQVQHMRKIYHGATRVVVWLGESSRTSSTGFSLLRDVARAASSETGSNVQKPITIGELTPKGLPERSSPSWRALSAIFWREWFTRIWIIQEVSVAQSVVVVCGADTCSWSDMTRAAKYISDHSLDAITDVDPKLVMKLSDFRMRDDKQRPLLRLLSEARNSYATDARDKVYALLGLASDVDSLSLLPDYSQDASEVYTRMVKSWIQRDRNLDILSAVEDNRCRVRPGLPSWVPDWDAHVPTLPFSSHPGFTFMCAAGDSKATCTFGPDNKVLNARGKIIDSLDSVGMIFDEFIPASGTISRGSSMRDGLSRIRTRQWHIMAHKLMSYPTGENVESVFVQTLIGQVKLEPAISSDELRLCYYAWRQYFEVAHREHGMYIQISHKELSTEDLARATYFMKEQQKAAYGRRFFTTKNGYMGLSPYSSRIGDSIVVLLGGRTPFILRKTKKNRYRFIGECYVHGMMNGEGLGQNPEMQDFHIW</sequence>
<dbReference type="Proteomes" id="UP000235786">
    <property type="component" value="Unassembled WGS sequence"/>
</dbReference>
<protein>
    <submittedName>
        <fullName evidence="2">HET-domain-containing protein</fullName>
    </submittedName>
</protein>